<accession>A0ABV7JVZ6</accession>
<gene>
    <name evidence="1" type="ORF">ACFOEW_00660</name>
</gene>
<dbReference type="Proteomes" id="UP001595477">
    <property type="component" value="Unassembled WGS sequence"/>
</dbReference>
<evidence type="ECO:0000313" key="2">
    <source>
        <dbReference type="Proteomes" id="UP001595477"/>
    </source>
</evidence>
<organism evidence="1 2">
    <name type="scientific">Alteromonas oceani</name>
    <dbReference type="NCBI Taxonomy" id="2071609"/>
    <lineage>
        <taxon>Bacteria</taxon>
        <taxon>Pseudomonadati</taxon>
        <taxon>Pseudomonadota</taxon>
        <taxon>Gammaproteobacteria</taxon>
        <taxon>Alteromonadales</taxon>
        <taxon>Alteromonadaceae</taxon>
        <taxon>Alteromonas/Salinimonas group</taxon>
        <taxon>Alteromonas</taxon>
    </lineage>
</organism>
<keyword evidence="2" id="KW-1185">Reference proteome</keyword>
<sequence>MNLNELNHDLTPDALGVLNAQIIDALPQPDDASSGFKTFYELIVQRDALVQQILAGAEPEFAQAFAGKELVVNNKLKELAQTLLKSAKDDASHFIRSQAAIKKYK</sequence>
<reference evidence="2" key="1">
    <citation type="journal article" date="2019" name="Int. J. Syst. Evol. Microbiol.">
        <title>The Global Catalogue of Microorganisms (GCM) 10K type strain sequencing project: providing services to taxonomists for standard genome sequencing and annotation.</title>
        <authorList>
            <consortium name="The Broad Institute Genomics Platform"/>
            <consortium name="The Broad Institute Genome Sequencing Center for Infectious Disease"/>
            <person name="Wu L."/>
            <person name="Ma J."/>
        </authorList>
    </citation>
    <scope>NUCLEOTIDE SEQUENCE [LARGE SCALE GENOMIC DNA]</scope>
    <source>
        <strain evidence="2">KCTC 52449</strain>
    </source>
</reference>
<evidence type="ECO:0000313" key="1">
    <source>
        <dbReference type="EMBL" id="MFC3200331.1"/>
    </source>
</evidence>
<name>A0ABV7JVZ6_9ALTE</name>
<protein>
    <submittedName>
        <fullName evidence="1">Uncharacterized protein</fullName>
    </submittedName>
</protein>
<dbReference type="RefSeq" id="WP_123326620.1">
    <property type="nucleotide sequence ID" value="NZ_JBHRSX010000005.1"/>
</dbReference>
<comment type="caution">
    <text evidence="1">The sequence shown here is derived from an EMBL/GenBank/DDBJ whole genome shotgun (WGS) entry which is preliminary data.</text>
</comment>
<proteinExistence type="predicted"/>
<dbReference type="EMBL" id="JBHRSX010000005">
    <property type="protein sequence ID" value="MFC3200331.1"/>
    <property type="molecule type" value="Genomic_DNA"/>
</dbReference>